<reference evidence="1" key="2">
    <citation type="submission" date="2023-06" db="EMBL/GenBank/DDBJ databases">
        <authorList>
            <consortium name="Lawrence Berkeley National Laboratory"/>
            <person name="Haridas S."/>
            <person name="Hensen N."/>
            <person name="Bonometti L."/>
            <person name="Westerberg I."/>
            <person name="Brannstrom I.O."/>
            <person name="Guillou S."/>
            <person name="Cros-Aarteil S."/>
            <person name="Calhoun S."/>
            <person name="Kuo A."/>
            <person name="Mondo S."/>
            <person name="Pangilinan J."/>
            <person name="Riley R."/>
            <person name="Labutti K."/>
            <person name="Andreopoulos B."/>
            <person name="Lipzen A."/>
            <person name="Chen C."/>
            <person name="Yanf M."/>
            <person name="Daum C."/>
            <person name="Ng V."/>
            <person name="Clum A."/>
            <person name="Steindorff A."/>
            <person name="Ohm R."/>
            <person name="Martin F."/>
            <person name="Silar P."/>
            <person name="Natvig D."/>
            <person name="Lalanne C."/>
            <person name="Gautier V."/>
            <person name="Ament-Velasquez S.L."/>
            <person name="Kruys A."/>
            <person name="Hutchinson M.I."/>
            <person name="Powell A.J."/>
            <person name="Barry K."/>
            <person name="Miller A.N."/>
            <person name="Grigoriev I.V."/>
            <person name="Debuchy R."/>
            <person name="Gladieux P."/>
            <person name="Thoren M.H."/>
            <person name="Johannesson H."/>
        </authorList>
    </citation>
    <scope>NUCLEOTIDE SEQUENCE</scope>
    <source>
        <strain evidence="1">CBS 955.72</strain>
    </source>
</reference>
<sequence>MPDLNTYYVYQQIVKNKEGKKVIEDKKLNINNWTISWDCDLRATNIQAVQEDLLALALPPGTVSEIAKYVKNESFLVSSIFCLMESAKITNTFRIADNTGSNKEPGTWTASFILALRAWLGVDGPTGNDGLPTPRNPFVLGYGIYQTIPPSPGVPLFAPLFFQFTTSAAEPGQPKGPGSSTLNFCIQTRDRNPVNTHADGNAGLFSPSLMERVACVPDEADGVMAVSNGLVFDEVLKKYFVEPFHRVDFYTDVKNRCQRVWDIDPDRPEVHGSALGHYRRYRKAIGYIGPDNATRNGLAIQEKTNWFVWENFQCDFASDPVPPMPHPANVHRRAFVTVRVQHMTQARLETSPQASSNWSDASNAFVWVNLKFVYMLTPTDDGSCVVTLDTSQSHPPQLDPAPSPGAPQPVQWRINDPPAAWPDMVHGNPERSHGVDDYTYGLFEWGDRQGFFSVSGNTGLADHQAVISSWVNPDVKEISDAFGRVAAELSAKIVLPAGNVFSFKGLNVDSTRNLYSGIVYNSLTNGERFVPEALRKPEAT</sequence>
<accession>A0AAJ0HCV1</accession>
<dbReference type="EMBL" id="JAUIQD010000006">
    <property type="protein sequence ID" value="KAK3347248.1"/>
    <property type="molecule type" value="Genomic_DNA"/>
</dbReference>
<comment type="caution">
    <text evidence="1">The sequence shown here is derived from an EMBL/GenBank/DDBJ whole genome shotgun (WGS) entry which is preliminary data.</text>
</comment>
<evidence type="ECO:0000313" key="2">
    <source>
        <dbReference type="Proteomes" id="UP001275084"/>
    </source>
</evidence>
<reference evidence="1" key="1">
    <citation type="journal article" date="2023" name="Mol. Phylogenet. Evol.">
        <title>Genome-scale phylogeny and comparative genomics of the fungal order Sordariales.</title>
        <authorList>
            <person name="Hensen N."/>
            <person name="Bonometti L."/>
            <person name="Westerberg I."/>
            <person name="Brannstrom I.O."/>
            <person name="Guillou S."/>
            <person name="Cros-Aarteil S."/>
            <person name="Calhoun S."/>
            <person name="Haridas S."/>
            <person name="Kuo A."/>
            <person name="Mondo S."/>
            <person name="Pangilinan J."/>
            <person name="Riley R."/>
            <person name="LaButti K."/>
            <person name="Andreopoulos B."/>
            <person name="Lipzen A."/>
            <person name="Chen C."/>
            <person name="Yan M."/>
            <person name="Daum C."/>
            <person name="Ng V."/>
            <person name="Clum A."/>
            <person name="Steindorff A."/>
            <person name="Ohm R.A."/>
            <person name="Martin F."/>
            <person name="Silar P."/>
            <person name="Natvig D.O."/>
            <person name="Lalanne C."/>
            <person name="Gautier V."/>
            <person name="Ament-Velasquez S.L."/>
            <person name="Kruys A."/>
            <person name="Hutchinson M.I."/>
            <person name="Powell A.J."/>
            <person name="Barry K."/>
            <person name="Miller A.N."/>
            <person name="Grigoriev I.V."/>
            <person name="Debuchy R."/>
            <person name="Gladieux P."/>
            <person name="Hiltunen Thoren M."/>
            <person name="Johannesson H."/>
        </authorList>
    </citation>
    <scope>NUCLEOTIDE SEQUENCE</scope>
    <source>
        <strain evidence="1">CBS 955.72</strain>
    </source>
</reference>
<dbReference type="AlphaFoldDB" id="A0AAJ0HCV1"/>
<proteinExistence type="predicted"/>
<name>A0AAJ0HCV1_9PEZI</name>
<evidence type="ECO:0000313" key="1">
    <source>
        <dbReference type="EMBL" id="KAK3347248.1"/>
    </source>
</evidence>
<keyword evidence="2" id="KW-1185">Reference proteome</keyword>
<protein>
    <submittedName>
        <fullName evidence="1">Uncharacterized protein</fullName>
    </submittedName>
</protein>
<organism evidence="1 2">
    <name type="scientific">Lasiosphaeria hispida</name>
    <dbReference type="NCBI Taxonomy" id="260671"/>
    <lineage>
        <taxon>Eukaryota</taxon>
        <taxon>Fungi</taxon>
        <taxon>Dikarya</taxon>
        <taxon>Ascomycota</taxon>
        <taxon>Pezizomycotina</taxon>
        <taxon>Sordariomycetes</taxon>
        <taxon>Sordariomycetidae</taxon>
        <taxon>Sordariales</taxon>
        <taxon>Lasiosphaeriaceae</taxon>
        <taxon>Lasiosphaeria</taxon>
    </lineage>
</organism>
<gene>
    <name evidence="1" type="ORF">B0T25DRAFT_584270</name>
</gene>
<dbReference type="Proteomes" id="UP001275084">
    <property type="component" value="Unassembled WGS sequence"/>
</dbReference>